<evidence type="ECO:0000313" key="11">
    <source>
        <dbReference type="EMBL" id="QGM98186.1"/>
    </source>
</evidence>
<dbReference type="PANTHER" id="PTHR43643">
    <property type="entry name" value="HISTIDINOL-PHOSPHATE AMINOTRANSFERASE 2"/>
    <property type="match status" value="1"/>
</dbReference>
<evidence type="ECO:0000313" key="12">
    <source>
        <dbReference type="Proteomes" id="UP000422569"/>
    </source>
</evidence>
<evidence type="ECO:0000256" key="3">
    <source>
        <dbReference type="ARBA" id="ARBA00007970"/>
    </source>
</evidence>
<keyword evidence="9" id="KW-0368">Histidine biosynthesis</keyword>
<sequence>MMRPVPRPGLLAIDAYVPGKSAAPGSGRVYKLSANETPLGPSPAAIEALRDMAHEIAIYPEGSSRKLREAIGARHGLDPARIIMGAGSDNILELLALAYIGPGDEAIYSQYGFLEYKIVTLAAGGVPVVAPETNYIASVDALLACVTEKTKIVFLANPNNPTGSYLPAAEVARLAGSLPPQTLLVLDAAYAEYVTNADYEAGVALVDAHDNVVMTRTFSKIYGLAGLRLGWGYGPAHVIDALNRIRSPFNVSSAASAAGIAAIDDAAHVQAAIAHNSKWLPWLAREISALGLDVLPSVANFIAIRFPTTPGRTAADADRFLTARGLVLRAVGAYGMGEFLRLTIGPQEANEAVVAALAEFMQEAKAVANG</sequence>
<evidence type="ECO:0000256" key="5">
    <source>
        <dbReference type="ARBA" id="ARBA00022576"/>
    </source>
</evidence>
<dbReference type="EC" id="2.6.1.9" evidence="9"/>
<dbReference type="KEGG" id="mpar:F7D14_12345"/>
<dbReference type="GO" id="GO:0004400">
    <property type="term" value="F:histidinol-phosphate transaminase activity"/>
    <property type="evidence" value="ECO:0007669"/>
    <property type="project" value="UniProtKB-UniRule"/>
</dbReference>
<dbReference type="Proteomes" id="UP000422569">
    <property type="component" value="Chromosome"/>
</dbReference>
<dbReference type="RefSeq" id="WP_016921986.1">
    <property type="nucleotide sequence ID" value="NZ_CP044331.1"/>
</dbReference>
<accession>A0A6B8M6V0</accession>
<evidence type="ECO:0000256" key="4">
    <source>
        <dbReference type="ARBA" id="ARBA00011738"/>
    </source>
</evidence>
<dbReference type="InterPro" id="IPR050106">
    <property type="entry name" value="HistidinolP_aminotransfase"/>
</dbReference>
<dbReference type="GO" id="GO:0030170">
    <property type="term" value="F:pyridoxal phosphate binding"/>
    <property type="evidence" value="ECO:0007669"/>
    <property type="project" value="InterPro"/>
</dbReference>
<evidence type="ECO:0000256" key="8">
    <source>
        <dbReference type="ARBA" id="ARBA00047481"/>
    </source>
</evidence>
<dbReference type="NCBIfam" id="TIGR01141">
    <property type="entry name" value="hisC"/>
    <property type="match status" value="1"/>
</dbReference>
<keyword evidence="12" id="KW-1185">Reference proteome</keyword>
<dbReference type="EMBL" id="CP044331">
    <property type="protein sequence ID" value="QGM98186.1"/>
    <property type="molecule type" value="Genomic_DNA"/>
</dbReference>
<dbReference type="CDD" id="cd00609">
    <property type="entry name" value="AAT_like"/>
    <property type="match status" value="1"/>
</dbReference>
<comment type="subunit">
    <text evidence="4 9">Homodimer.</text>
</comment>
<dbReference type="HAMAP" id="MF_01023">
    <property type="entry name" value="HisC_aminotrans_2"/>
    <property type="match status" value="1"/>
</dbReference>
<keyword evidence="9" id="KW-0028">Amino-acid biosynthesis</keyword>
<dbReference type="UniPathway" id="UPA00031">
    <property type="reaction ID" value="UER00012"/>
</dbReference>
<comment type="similarity">
    <text evidence="3 9">Belongs to the class-II pyridoxal-phosphate-dependent aminotransferase family. Histidinol-phosphate aminotransferase subfamily.</text>
</comment>
<dbReference type="Gene3D" id="3.40.640.10">
    <property type="entry name" value="Type I PLP-dependent aspartate aminotransferase-like (Major domain)"/>
    <property type="match status" value="1"/>
</dbReference>
<proteinExistence type="inferred from homology"/>
<evidence type="ECO:0000259" key="10">
    <source>
        <dbReference type="Pfam" id="PF00155"/>
    </source>
</evidence>
<dbReference type="InterPro" id="IPR015421">
    <property type="entry name" value="PyrdxlP-dep_Trfase_major"/>
</dbReference>
<dbReference type="GO" id="GO:0000105">
    <property type="term" value="P:L-histidine biosynthetic process"/>
    <property type="evidence" value="ECO:0007669"/>
    <property type="project" value="UniProtKB-UniRule"/>
</dbReference>
<gene>
    <name evidence="9" type="primary">hisC</name>
    <name evidence="11" type="ORF">F7D14_12345</name>
</gene>
<comment type="catalytic activity">
    <reaction evidence="8 9">
        <text>L-histidinol phosphate + 2-oxoglutarate = 3-(imidazol-4-yl)-2-oxopropyl phosphate + L-glutamate</text>
        <dbReference type="Rhea" id="RHEA:23744"/>
        <dbReference type="ChEBI" id="CHEBI:16810"/>
        <dbReference type="ChEBI" id="CHEBI:29985"/>
        <dbReference type="ChEBI" id="CHEBI:57766"/>
        <dbReference type="ChEBI" id="CHEBI:57980"/>
        <dbReference type="EC" id="2.6.1.9"/>
    </reaction>
</comment>
<keyword evidence="6 9" id="KW-0808">Transferase</keyword>
<comment type="cofactor">
    <cofactor evidence="1 9">
        <name>pyridoxal 5'-phosphate</name>
        <dbReference type="ChEBI" id="CHEBI:597326"/>
    </cofactor>
</comment>
<evidence type="ECO:0000256" key="2">
    <source>
        <dbReference type="ARBA" id="ARBA00005011"/>
    </source>
</evidence>
<evidence type="ECO:0000256" key="6">
    <source>
        <dbReference type="ARBA" id="ARBA00022679"/>
    </source>
</evidence>
<organism evidence="11 12">
    <name type="scientific">Methylocystis parvus</name>
    <dbReference type="NCBI Taxonomy" id="134"/>
    <lineage>
        <taxon>Bacteria</taxon>
        <taxon>Pseudomonadati</taxon>
        <taxon>Pseudomonadota</taxon>
        <taxon>Alphaproteobacteria</taxon>
        <taxon>Hyphomicrobiales</taxon>
        <taxon>Methylocystaceae</taxon>
        <taxon>Methylocystis</taxon>
    </lineage>
</organism>
<dbReference type="SUPFAM" id="SSF53383">
    <property type="entry name" value="PLP-dependent transferases"/>
    <property type="match status" value="1"/>
</dbReference>
<dbReference type="InterPro" id="IPR015424">
    <property type="entry name" value="PyrdxlP-dep_Trfase"/>
</dbReference>
<dbReference type="AlphaFoldDB" id="A0A6B8M6V0"/>
<dbReference type="InterPro" id="IPR004839">
    <property type="entry name" value="Aminotransferase_I/II_large"/>
</dbReference>
<dbReference type="PANTHER" id="PTHR43643:SF3">
    <property type="entry name" value="HISTIDINOL-PHOSPHATE AMINOTRANSFERASE"/>
    <property type="match status" value="1"/>
</dbReference>
<keyword evidence="7 9" id="KW-0663">Pyridoxal phosphate</keyword>
<evidence type="ECO:0000256" key="9">
    <source>
        <dbReference type="HAMAP-Rule" id="MF_01023"/>
    </source>
</evidence>
<feature type="domain" description="Aminotransferase class I/classII large" evidence="10">
    <location>
        <begin position="30"/>
        <end position="357"/>
    </location>
</feature>
<reference evidence="11 12" key="1">
    <citation type="submission" date="2019-09" db="EMBL/GenBank/DDBJ databases">
        <title>Isolation and complete genome sequencing of Methylocystis species.</title>
        <authorList>
            <person name="Rumah B.L."/>
            <person name="Stead C.E."/>
            <person name="Stevens B.C."/>
            <person name="Minton N.P."/>
            <person name="Grosse-Honebrink A."/>
            <person name="Zhang Y."/>
        </authorList>
    </citation>
    <scope>NUCLEOTIDE SEQUENCE [LARGE SCALE GENOMIC DNA]</scope>
    <source>
        <strain evidence="11 12">BRCS2</strain>
    </source>
</reference>
<evidence type="ECO:0000256" key="7">
    <source>
        <dbReference type="ARBA" id="ARBA00022898"/>
    </source>
</evidence>
<dbReference type="Pfam" id="PF00155">
    <property type="entry name" value="Aminotran_1_2"/>
    <property type="match status" value="1"/>
</dbReference>
<dbReference type="InterPro" id="IPR005861">
    <property type="entry name" value="HisP_aminotrans"/>
</dbReference>
<feature type="modified residue" description="N6-(pyridoxal phosphate)lysine" evidence="9">
    <location>
        <position position="220"/>
    </location>
</feature>
<name>A0A6B8M6V0_9HYPH</name>
<comment type="pathway">
    <text evidence="2 9">Amino-acid biosynthesis; L-histidine biosynthesis; L-histidine from 5-phospho-alpha-D-ribose 1-diphosphate: step 7/9.</text>
</comment>
<dbReference type="Gene3D" id="3.90.1150.10">
    <property type="entry name" value="Aspartate Aminotransferase, domain 1"/>
    <property type="match status" value="1"/>
</dbReference>
<protein>
    <recommendedName>
        <fullName evidence="9">Histidinol-phosphate aminotransferase</fullName>
        <ecNumber evidence="9">2.6.1.9</ecNumber>
    </recommendedName>
    <alternativeName>
        <fullName evidence="9">Imidazole acetol-phosphate transaminase</fullName>
    </alternativeName>
</protein>
<dbReference type="InterPro" id="IPR015422">
    <property type="entry name" value="PyrdxlP-dep_Trfase_small"/>
</dbReference>
<keyword evidence="5 9" id="KW-0032">Aminotransferase</keyword>
<evidence type="ECO:0000256" key="1">
    <source>
        <dbReference type="ARBA" id="ARBA00001933"/>
    </source>
</evidence>